<dbReference type="Pfam" id="PF01055">
    <property type="entry name" value="Glyco_hydro_31_2nd"/>
    <property type="match status" value="1"/>
</dbReference>
<evidence type="ECO:0000259" key="14">
    <source>
        <dbReference type="PROSITE" id="PS50837"/>
    </source>
</evidence>
<dbReference type="InterPro" id="IPR007111">
    <property type="entry name" value="NACHT_NTPase"/>
</dbReference>
<evidence type="ECO:0000256" key="2">
    <source>
        <dbReference type="ARBA" id="ARBA00004833"/>
    </source>
</evidence>
<dbReference type="InterPro" id="IPR000322">
    <property type="entry name" value="Glyco_hydro_31_TIM"/>
</dbReference>
<dbReference type="Gene3D" id="2.60.40.1760">
    <property type="entry name" value="glycosyl hydrolase (family 31)"/>
    <property type="match status" value="1"/>
</dbReference>
<dbReference type="GO" id="GO:0006491">
    <property type="term" value="P:N-glycan processing"/>
    <property type="evidence" value="ECO:0007669"/>
    <property type="project" value="TreeGrafter"/>
</dbReference>
<evidence type="ECO:0000256" key="3">
    <source>
        <dbReference type="ARBA" id="ARBA00007806"/>
    </source>
</evidence>
<dbReference type="PANTHER" id="PTHR22762:SF54">
    <property type="entry name" value="BCDNA.GH04962"/>
    <property type="match status" value="1"/>
</dbReference>
<dbReference type="InterPro" id="IPR011013">
    <property type="entry name" value="Gal_mutarotase_sf_dom"/>
</dbReference>
<evidence type="ECO:0000256" key="7">
    <source>
        <dbReference type="ARBA" id="ARBA00022801"/>
    </source>
</evidence>
<comment type="similarity">
    <text evidence="3">Belongs to the glycosyl hydrolase 31 family.</text>
</comment>
<protein>
    <recommendedName>
        <fullName evidence="11">Glucosidase II subunit alpha</fullName>
    </recommendedName>
</protein>
<dbReference type="PRINTS" id="PR00320">
    <property type="entry name" value="GPROTEINBRPT"/>
</dbReference>
<dbReference type="SUPFAM" id="SSF50978">
    <property type="entry name" value="WD40 repeat-like"/>
    <property type="match status" value="2"/>
</dbReference>
<dbReference type="EMBL" id="CP059667">
    <property type="protein sequence ID" value="QRW23619.1"/>
    <property type="molecule type" value="Genomic_DNA"/>
</dbReference>
<keyword evidence="5" id="KW-0732">Signal</keyword>
<dbReference type="InterPro" id="IPR013780">
    <property type="entry name" value="Glyco_hydro_b"/>
</dbReference>
<keyword evidence="4 12" id="KW-0853">WD repeat</keyword>
<dbReference type="SMART" id="SM00320">
    <property type="entry name" value="WD40"/>
    <property type="match status" value="14"/>
</dbReference>
<dbReference type="Pfam" id="PF00400">
    <property type="entry name" value="WD40"/>
    <property type="match status" value="13"/>
</dbReference>
<dbReference type="Gene3D" id="2.130.10.10">
    <property type="entry name" value="YVTN repeat-like/Quinoprotein amine dehydrogenase"/>
    <property type="match status" value="4"/>
</dbReference>
<dbReference type="CDD" id="cd14752">
    <property type="entry name" value="GH31_N"/>
    <property type="match status" value="1"/>
</dbReference>
<evidence type="ECO:0000256" key="1">
    <source>
        <dbReference type="ARBA" id="ARBA00004240"/>
    </source>
</evidence>
<keyword evidence="9" id="KW-0325">Glycoprotein</keyword>
<dbReference type="CDD" id="cd06603">
    <property type="entry name" value="GH31_GANC_GANAB_alpha"/>
    <property type="match status" value="1"/>
</dbReference>
<dbReference type="KEGG" id="rsx:RhiXN_08655"/>
<feature type="repeat" description="WD" evidence="12">
    <location>
        <begin position="1205"/>
        <end position="1241"/>
    </location>
</feature>
<dbReference type="InterPro" id="IPR015943">
    <property type="entry name" value="WD40/YVTN_repeat-like_dom_sf"/>
</dbReference>
<evidence type="ECO:0000256" key="5">
    <source>
        <dbReference type="ARBA" id="ARBA00022729"/>
    </source>
</evidence>
<dbReference type="GO" id="GO:0090599">
    <property type="term" value="F:alpha-glucosidase activity"/>
    <property type="evidence" value="ECO:0007669"/>
    <property type="project" value="TreeGrafter"/>
</dbReference>
<dbReference type="RefSeq" id="XP_043183856.1">
    <property type="nucleotide sequence ID" value="XM_043328471.1"/>
</dbReference>
<dbReference type="PROSITE" id="PS50082">
    <property type="entry name" value="WD_REPEATS_2"/>
    <property type="match status" value="9"/>
</dbReference>
<dbReference type="SUPFAM" id="SSF74650">
    <property type="entry name" value="Galactose mutarotase-like"/>
    <property type="match status" value="1"/>
</dbReference>
<dbReference type="GeneID" id="67030934"/>
<dbReference type="PROSITE" id="PS50294">
    <property type="entry name" value="WD_REPEATS_REGION"/>
    <property type="match status" value="8"/>
</dbReference>
<feature type="region of interest" description="Disordered" evidence="13">
    <location>
        <begin position="152"/>
        <end position="270"/>
    </location>
</feature>
<dbReference type="InterPro" id="IPR048395">
    <property type="entry name" value="Glyco_hydro_31_C"/>
</dbReference>
<keyword evidence="6" id="KW-0677">Repeat</keyword>
<keyword evidence="10" id="KW-0326">Glycosidase</keyword>
<keyword evidence="7 15" id="KW-0378">Hydrolase</keyword>
<evidence type="ECO:0000256" key="10">
    <source>
        <dbReference type="ARBA" id="ARBA00023295"/>
    </source>
</evidence>
<proteinExistence type="inferred from homology"/>
<dbReference type="CDD" id="cd00200">
    <property type="entry name" value="WD40"/>
    <property type="match status" value="1"/>
</dbReference>
<dbReference type="PANTHER" id="PTHR22762">
    <property type="entry name" value="ALPHA-GLUCOSIDASE"/>
    <property type="match status" value="1"/>
</dbReference>
<evidence type="ECO:0000256" key="4">
    <source>
        <dbReference type="ARBA" id="ARBA00022574"/>
    </source>
</evidence>
<evidence type="ECO:0000256" key="12">
    <source>
        <dbReference type="PROSITE-ProRule" id="PRU00221"/>
    </source>
</evidence>
<feature type="compositionally biased region" description="Basic and acidic residues" evidence="13">
    <location>
        <begin position="247"/>
        <end position="260"/>
    </location>
</feature>
<feature type="repeat" description="WD" evidence="12">
    <location>
        <begin position="1031"/>
        <end position="1072"/>
    </location>
</feature>
<dbReference type="Gene3D" id="3.20.20.80">
    <property type="entry name" value="Glycosidases"/>
    <property type="match status" value="1"/>
</dbReference>
<feature type="compositionally biased region" description="Polar residues" evidence="13">
    <location>
        <begin position="199"/>
        <end position="225"/>
    </location>
</feature>
<feature type="repeat" description="WD" evidence="12">
    <location>
        <begin position="1335"/>
        <end position="1376"/>
    </location>
</feature>
<dbReference type="InterPro" id="IPR025887">
    <property type="entry name" value="Glyco_hydro_31_N_dom"/>
</dbReference>
<dbReference type="GO" id="GO:0017177">
    <property type="term" value="C:glucosidase II complex"/>
    <property type="evidence" value="ECO:0007669"/>
    <property type="project" value="TreeGrafter"/>
</dbReference>
<feature type="compositionally biased region" description="Polar residues" evidence="13">
    <location>
        <begin position="152"/>
        <end position="161"/>
    </location>
</feature>
<dbReference type="InterPro" id="IPR027417">
    <property type="entry name" value="P-loop_NTPase"/>
</dbReference>
<sequence>MSSDTDSIWDGDSRLDTAGSNAGPENMGSHDCEIKFIDQLDDPEGWEIGVGLGEELGSLWRGSVGHRESFEVAARDGVDLSNPYPVDLLSDTPIEDDPTSFGLIIAQTGSTLPYADTHATPHYPYRNQKPDAKSHNLGKLANWFNIGAINSTDTQSPNFNPTPFVMSSRPHTKRGLLDPLISSVSKRPRSRATTPEPASGTNNATQASNVSDEARQMQPTTTNPCEMSATPPPAGTDSTIRALSLPPHDEPASAGEHRATTTDQNPTGEPLLKRVGTALKAFRHGAGAFPPLQATIDDVISCFETLKIEPEYQREYDALLLELESLSETLVHHLQKPSSAHISIEKQTDVIKKRRDQPPERKLAKAAQDQHEVLSAYRGIERAFRQLQTDAGLSVWSIVEKQAADSLLEKLAPSRLAAHNSTLATDVNRRSCTKQTRTQILLELDQWSADRKTPNIYWMSGMAGTGKTTIAYTFAESLKARGLLGASFFCTRASSECQDVGRIVPTIAYQLARYSMSFQSAVVKALENDPDIGTRAIVEQCERLIKEPLSRVKDDIPDGLVVVIDALDECSSANGVRKILDVLFRTAPDFPLKFFVTSRPEPDIRHRIEAQPDRARSICTLHDIEASLVQADIELYLRDELADTTVSETDMMRLANLSGKLFIYAATSIRYIRRKGTTVDHDRLESILRSSSKSVSRHVGIDQLYTTILDAATAEFEEEPEEQDQMCRMLWTAVCTREPVNVDTLAALTGIKPSKANILLQSLYSVLHVSQTTNMITTLHASFPDFMFDEARSKRFYCDEAKHSQLLAQECFKVMEAQLRFNICNLESSFVADSQVEDLENRIARSISPTLSYVAHYWGGHVVKSKPCKAVQKGLEGFLSHRLLFWMEVLSLKRTLDKGISMLSALKAWLTGKSALPDVISSLNDSWIFVSKYAAGSVSQSTPHIYISALPFCHHSNSVRKQYWGRTRGLLHLQGSVIDKSQTALLATWSQWMSPNSLAFSPGGSRLAVGFDDGTVHVLYDHNGDVALGPLEGHTGQVSCVAFSPDGSLLVSGSEDGTIFVRDAQTGNLIYDPIRGHESVVTSVCFSPNGKYLLSGSDDQTTRMWDSGNGSLIPNSIKRHPHKVLCTAFSPDGKHIACGLDSNKCPIVVYDASTGESLPFIFDAHQSSACSITFSPNSNHLLTGHVSRDLCVLNLHDGTAAHSLPKIHDTTITSIRFSPLGDKLVTTSGDGCVYIWDVENGYSNPCLLGTHDDRVHSAAFSPDGTRVASCSDDRTVKMWNALHSTSSHTRKWKTPTDVVYSVAISPDGSRIAAGGLDKAIYMFNAHDGTPALEPLVAHVERILSVAFSPDGRYLVSGGADNAICLWDSTTGKLLFAPLRGRRGWIQSVSFSPDSRRMVSASHDGTVEMWNVDDGTLVPSDLIGRLEYEVYSVAFSPDGERIAFGCRGGKIRIWESQKLTLVFNLPVSQYQYKGINSLKFSSDGRFIVSHSFPGGIRVFDSHSCDFVLGPLDEFSDRRRSAVFSPDGNYIVSGSSGGSIRIWRVEGWAPAYEPLEGHQDLVCSLAYSPDGAYIVSASQDSTIRVWKAPGRRAISSSSQYDSSTSDQREPHAAIAGGMTIGDDGWARNRDSQLLFWVPFGLQEHLPHPENLYIIEPEGIMRVDYSQPLLLAAKFTYVAEGNAGCLAIGSRSALPVLRALKKSEAANDDRNVHAHIVLIGSLDQVLKSAFQPALTRLILLAALAEVALGVHHQDFKSCSQSGFCRRGRAIAKRADDVGGKWTSPYAIDTTNLRISPDRSKITMPVKSSIHPDIKFQLSVIVHEDGTARVRMDEVDGLRKRYDGAADWALASTPEARGVDWKPVDGGIEGRWDGLLLCVTYEPLLIELIRDGRVEVSVNGRGLLHMEHFRNKHQAEHNTNKAYTQHAQGEQKVIEEPKPKVNAWFEGETEDGYWEERFKSWTDSKPKGPESFSLDITFPTHAQVYGIPQHAAPLSLPTTTGEGSFFNDPYRLYNLDVFEHEASSTMPLYGAIPLLHAHSEHSTVGVFLAVASETWIDISRTPDAAGTRTHWIAESGIIDLFILPGPSTQDIFSQYARLTGNPVLPALWSLGYHQCRWTYVSSDDVRSVQKRFDEEDMPLDVLWLDIEYAKDRMYFMWGEHAFPDPIQMTKDVMAIGRKASILPLATLYTAARELDVLVKRPGGKDEFEGRCWSGSSAWVDFLHPASWDWWKNLYKFDKPAVEGEEKAVDWVWRASSEGMHIWNDMNEPSVFDGPEITMQKDNVHYGGWEHRDVHNINGMLYHNITAQAVKERQSPAKRPFVLTRSFFAGSQRHGAMWTGDNMGTWEHMAVGIRMVLTSNIAGMSFAGADVGGYFGNPPPEMLVRWYQVGAFTPFFRAHAHLDTKRREPYLLADPYKSIVRDVLRLRYTLLPVWYTAFRETSVTGMPVLRPHYVVFPKDKQGFAIDDQYYIGNSGLLVKPITAPGVDKTSVYFAGAQPHYDYQTYEVYQGSERGRNVIVPAPLGKIPLFVQAGHVIPTRQRPRRSSPLMKNDPFTLLMALDNQGSAGGDLYLDDGESYDHETGSLIWRQFFAQMADGGLVIAGDDLVNENLDRTVDQTALEQYNPENAFAKSIAQVRVERIIILGSKKPKAVLKDRLPLEFTYEAGVTFDQNKDGRASVLTIKNPGAFIVKTWGVYVQY</sequence>
<dbReference type="GO" id="GO:0005975">
    <property type="term" value="P:carbohydrate metabolic process"/>
    <property type="evidence" value="ECO:0007669"/>
    <property type="project" value="InterPro"/>
</dbReference>
<dbReference type="Gene3D" id="2.60.40.1180">
    <property type="entry name" value="Golgi alpha-mannosidase II"/>
    <property type="match status" value="2"/>
</dbReference>
<dbReference type="Pfam" id="PF21365">
    <property type="entry name" value="Glyco_hydro_31_3rd"/>
    <property type="match status" value="1"/>
</dbReference>
<dbReference type="Proteomes" id="UP000650533">
    <property type="component" value="Chromosome 10"/>
</dbReference>
<comment type="subcellular location">
    <subcellularLocation>
        <location evidence="1">Endoplasmic reticulum</location>
    </subcellularLocation>
</comment>
<dbReference type="PROSITE" id="PS00678">
    <property type="entry name" value="WD_REPEATS_1"/>
    <property type="match status" value="3"/>
</dbReference>
<evidence type="ECO:0000256" key="11">
    <source>
        <dbReference type="ARBA" id="ARBA00042895"/>
    </source>
</evidence>
<evidence type="ECO:0000313" key="15">
    <source>
        <dbReference type="EMBL" id="QRW23619.1"/>
    </source>
</evidence>
<dbReference type="Pfam" id="PF24883">
    <property type="entry name" value="NPHP3_N"/>
    <property type="match status" value="1"/>
</dbReference>
<dbReference type="InterPro" id="IPR056884">
    <property type="entry name" value="NPHP3-like_N"/>
</dbReference>
<feature type="repeat" description="WD" evidence="12">
    <location>
        <begin position="1429"/>
        <end position="1454"/>
    </location>
</feature>
<feature type="repeat" description="WD" evidence="12">
    <location>
        <begin position="1553"/>
        <end position="1594"/>
    </location>
</feature>
<evidence type="ECO:0000256" key="9">
    <source>
        <dbReference type="ARBA" id="ARBA00023180"/>
    </source>
</evidence>
<keyword evidence="8" id="KW-0256">Endoplasmic reticulum</keyword>
<dbReference type="PROSITE" id="PS50837">
    <property type="entry name" value="NACHT"/>
    <property type="match status" value="1"/>
</dbReference>
<gene>
    <name evidence="15" type="ORF">RhiXN_08655</name>
</gene>
<dbReference type="InterPro" id="IPR020472">
    <property type="entry name" value="WD40_PAC1"/>
</dbReference>
<dbReference type="Gene3D" id="3.40.50.300">
    <property type="entry name" value="P-loop containing nucleotide triphosphate hydrolases"/>
    <property type="match status" value="1"/>
</dbReference>
<accession>A0A8H8SZN1</accession>
<dbReference type="SMR" id="A0A8H8SZN1"/>
<reference evidence="15" key="1">
    <citation type="submission" date="2020-05" db="EMBL/GenBank/DDBJ databases">
        <title>Evolutionary and genomic comparisons of hybrid uninucleate and nonhybrid Rhizoctonia fungi.</title>
        <authorList>
            <person name="Li C."/>
            <person name="Chen X."/>
        </authorList>
    </citation>
    <scope>NUCLEOTIDE SEQUENCE</scope>
    <source>
        <strain evidence="15">AG-1 IA</strain>
    </source>
</reference>
<dbReference type="SUPFAM" id="SSF51011">
    <property type="entry name" value="Glycosyl hydrolase domain"/>
    <property type="match status" value="1"/>
</dbReference>
<organism evidence="15 16">
    <name type="scientific">Rhizoctonia solani</name>
    <dbReference type="NCBI Taxonomy" id="456999"/>
    <lineage>
        <taxon>Eukaryota</taxon>
        <taxon>Fungi</taxon>
        <taxon>Dikarya</taxon>
        <taxon>Basidiomycota</taxon>
        <taxon>Agaricomycotina</taxon>
        <taxon>Agaricomycetes</taxon>
        <taxon>Cantharellales</taxon>
        <taxon>Ceratobasidiaceae</taxon>
        <taxon>Rhizoctonia</taxon>
    </lineage>
</organism>
<dbReference type="Pfam" id="PF13802">
    <property type="entry name" value="Gal_mutarotas_2"/>
    <property type="match status" value="1"/>
</dbReference>
<feature type="region of interest" description="Disordered" evidence="13">
    <location>
        <begin position="1"/>
        <end position="30"/>
    </location>
</feature>
<feature type="repeat" description="WD" evidence="12">
    <location>
        <begin position="1248"/>
        <end position="1289"/>
    </location>
</feature>
<dbReference type="InterPro" id="IPR001680">
    <property type="entry name" value="WD40_rpt"/>
</dbReference>
<dbReference type="InterPro" id="IPR036322">
    <property type="entry name" value="WD40_repeat_dom_sf"/>
</dbReference>
<dbReference type="SUPFAM" id="SSF52540">
    <property type="entry name" value="P-loop containing nucleoside triphosphate hydrolases"/>
    <property type="match status" value="1"/>
</dbReference>
<dbReference type="InterPro" id="IPR019775">
    <property type="entry name" value="WD40_repeat_CS"/>
</dbReference>
<feature type="repeat" description="WD" evidence="12">
    <location>
        <begin position="1074"/>
        <end position="1115"/>
    </location>
</feature>
<evidence type="ECO:0000256" key="8">
    <source>
        <dbReference type="ARBA" id="ARBA00022824"/>
    </source>
</evidence>
<feature type="repeat" description="WD" evidence="12">
    <location>
        <begin position="1510"/>
        <end position="1544"/>
    </location>
</feature>
<dbReference type="SUPFAM" id="SSF51445">
    <property type="entry name" value="(Trans)glycosidases"/>
    <property type="match status" value="1"/>
</dbReference>
<evidence type="ECO:0000256" key="6">
    <source>
        <dbReference type="ARBA" id="ARBA00022737"/>
    </source>
</evidence>
<feature type="domain" description="NACHT" evidence="14">
    <location>
        <begin position="455"/>
        <end position="600"/>
    </location>
</feature>
<name>A0A8H8SZN1_9AGAM</name>
<evidence type="ECO:0000256" key="13">
    <source>
        <dbReference type="SAM" id="MobiDB-lite"/>
    </source>
</evidence>
<feature type="repeat" description="WD" evidence="12">
    <location>
        <begin position="1378"/>
        <end position="1419"/>
    </location>
</feature>
<dbReference type="InterPro" id="IPR017853">
    <property type="entry name" value="GH"/>
</dbReference>
<comment type="pathway">
    <text evidence="2">Glycan metabolism; N-glycan metabolism.</text>
</comment>
<evidence type="ECO:0000313" key="16">
    <source>
        <dbReference type="Proteomes" id="UP000650533"/>
    </source>
</evidence>
<dbReference type="GO" id="GO:0030246">
    <property type="term" value="F:carbohydrate binding"/>
    <property type="evidence" value="ECO:0007669"/>
    <property type="project" value="InterPro"/>
</dbReference>